<evidence type="ECO:0000313" key="2">
    <source>
        <dbReference type="Proteomes" id="UP000472676"/>
    </source>
</evidence>
<dbReference type="RefSeq" id="WP_166251208.1">
    <property type="nucleotide sequence ID" value="NZ_JAAMOW010000001.1"/>
</dbReference>
<evidence type="ECO:0008006" key="3">
    <source>
        <dbReference type="Google" id="ProtNLM"/>
    </source>
</evidence>
<dbReference type="Proteomes" id="UP000472676">
    <property type="component" value="Unassembled WGS sequence"/>
</dbReference>
<reference evidence="1 2" key="1">
    <citation type="journal article" date="2014" name="Int. J. Syst. Evol. Microbiol.">
        <title>Solimonas terrae sp. nov., isolated from soil.</title>
        <authorList>
            <person name="Kim S.J."/>
            <person name="Moon J.Y."/>
            <person name="Weon H.Y."/>
            <person name="Ahn J.H."/>
            <person name="Chen W.M."/>
            <person name="Kwon S.W."/>
        </authorList>
    </citation>
    <scope>NUCLEOTIDE SEQUENCE [LARGE SCALE GENOMIC DNA]</scope>
    <source>
        <strain evidence="1 2">KIS83-12</strain>
    </source>
</reference>
<gene>
    <name evidence="1" type="ORF">G7Y85_02550</name>
</gene>
<sequence length="312" mass="34485">MSTRTVLHSLIAAELHRELDPRVVAFARALAQRSPAAYAVLFYGSALRDADFSGLLDFYVVASPLRDWHSSRTAALANELLPVNVSYEELTVDGQTLRAKVAVLSPAQLRAGMRPAAIDTTIWARFSQPAACVWVRDAAAQDAIDADVMQAVVTAARWAALLGPESGTAADYWQLLYQHTYAVELRVERGGARAQSLLAYGGGRYAQLLPLAWRAAGIAYREAGELLTPALSADARRSAQAAWSLRRLAGKPLNILRLAKAAFTFDNGADYLAWKIERHSGFRLELSDWQRRHPVIAAPRLLWRLWRRGVLR</sequence>
<name>A0A6M2BMK6_9GAMM</name>
<protein>
    <recommendedName>
        <fullName evidence="3">Phosphatidate cytidylyltransferase</fullName>
    </recommendedName>
</protein>
<accession>A0A6M2BMK6</accession>
<comment type="caution">
    <text evidence="1">The sequence shown here is derived from an EMBL/GenBank/DDBJ whole genome shotgun (WGS) entry which is preliminary data.</text>
</comment>
<proteinExistence type="predicted"/>
<dbReference type="AlphaFoldDB" id="A0A6M2BMK6"/>
<keyword evidence="2" id="KW-1185">Reference proteome</keyword>
<evidence type="ECO:0000313" key="1">
    <source>
        <dbReference type="EMBL" id="NGY03634.1"/>
    </source>
</evidence>
<organism evidence="1 2">
    <name type="scientific">Solimonas terrae</name>
    <dbReference type="NCBI Taxonomy" id="1396819"/>
    <lineage>
        <taxon>Bacteria</taxon>
        <taxon>Pseudomonadati</taxon>
        <taxon>Pseudomonadota</taxon>
        <taxon>Gammaproteobacteria</taxon>
        <taxon>Nevskiales</taxon>
        <taxon>Nevskiaceae</taxon>
        <taxon>Solimonas</taxon>
    </lineage>
</organism>
<dbReference type="EMBL" id="JAAMOW010000001">
    <property type="protein sequence ID" value="NGY03634.1"/>
    <property type="molecule type" value="Genomic_DNA"/>
</dbReference>